<feature type="transmembrane region" description="Helical" evidence="1">
    <location>
        <begin position="112"/>
        <end position="134"/>
    </location>
</feature>
<feature type="domain" description="Phosphoethanolamine transferase N-terminal" evidence="2">
    <location>
        <begin position="66"/>
        <end position="106"/>
    </location>
</feature>
<protein>
    <recommendedName>
        <fullName evidence="2">Phosphoethanolamine transferase N-terminal domain-containing protein</fullName>
    </recommendedName>
</protein>
<dbReference type="Pfam" id="PF08019">
    <property type="entry name" value="EptA_B_N"/>
    <property type="match status" value="2"/>
</dbReference>
<dbReference type="EMBL" id="BSOP01000036">
    <property type="protein sequence ID" value="GLR53197.1"/>
    <property type="molecule type" value="Genomic_DNA"/>
</dbReference>
<organism evidence="3 4">
    <name type="scientific">Shinella yambaruensis</name>
    <dbReference type="NCBI Taxonomy" id="415996"/>
    <lineage>
        <taxon>Bacteria</taxon>
        <taxon>Pseudomonadati</taxon>
        <taxon>Pseudomonadota</taxon>
        <taxon>Alphaproteobacteria</taxon>
        <taxon>Hyphomicrobiales</taxon>
        <taxon>Rhizobiaceae</taxon>
        <taxon>Shinella</taxon>
    </lineage>
</organism>
<dbReference type="InterPro" id="IPR012549">
    <property type="entry name" value="EptA-like_N"/>
</dbReference>
<evidence type="ECO:0000256" key="1">
    <source>
        <dbReference type="SAM" id="Phobius"/>
    </source>
</evidence>
<proteinExistence type="predicted"/>
<feature type="transmembrane region" description="Helical" evidence="1">
    <location>
        <begin position="146"/>
        <end position="165"/>
    </location>
</feature>
<accession>A0ABQ5ZR69</accession>
<feature type="transmembrane region" description="Helical" evidence="1">
    <location>
        <begin position="21"/>
        <end position="38"/>
    </location>
</feature>
<feature type="transmembrane region" description="Helical" evidence="1">
    <location>
        <begin position="58"/>
        <end position="78"/>
    </location>
</feature>
<reference evidence="4" key="1">
    <citation type="journal article" date="2019" name="Int. J. Syst. Evol. Microbiol.">
        <title>The Global Catalogue of Microorganisms (GCM) 10K type strain sequencing project: providing services to taxonomists for standard genome sequencing and annotation.</title>
        <authorList>
            <consortium name="The Broad Institute Genomics Platform"/>
            <consortium name="The Broad Institute Genome Sequencing Center for Infectious Disease"/>
            <person name="Wu L."/>
            <person name="Ma J."/>
        </authorList>
    </citation>
    <scope>NUCLEOTIDE SEQUENCE [LARGE SCALE GENOMIC DNA]</scope>
    <source>
        <strain evidence="4">NBRC 102122</strain>
    </source>
</reference>
<gene>
    <name evidence="3" type="ORF">GCM10007923_44120</name>
</gene>
<keyword evidence="4" id="KW-1185">Reference proteome</keyword>
<dbReference type="Proteomes" id="UP001156702">
    <property type="component" value="Unassembled WGS sequence"/>
</dbReference>
<feature type="domain" description="Phosphoethanolamine transferase N-terminal" evidence="2">
    <location>
        <begin position="115"/>
        <end position="177"/>
    </location>
</feature>
<feature type="transmembrane region" description="Helical" evidence="1">
    <location>
        <begin position="85"/>
        <end position="100"/>
    </location>
</feature>
<name>A0ABQ5ZR69_9HYPH</name>
<keyword evidence="1" id="KW-1133">Transmembrane helix</keyword>
<comment type="caution">
    <text evidence="3">The sequence shown here is derived from an EMBL/GenBank/DDBJ whole genome shotgun (WGS) entry which is preliminary data.</text>
</comment>
<evidence type="ECO:0000313" key="3">
    <source>
        <dbReference type="EMBL" id="GLR53197.1"/>
    </source>
</evidence>
<keyword evidence="1" id="KW-0472">Membrane</keyword>
<keyword evidence="1" id="KW-0812">Transmembrane</keyword>
<evidence type="ECO:0000313" key="4">
    <source>
        <dbReference type="Proteomes" id="UP001156702"/>
    </source>
</evidence>
<evidence type="ECO:0000259" key="2">
    <source>
        <dbReference type="Pfam" id="PF08019"/>
    </source>
</evidence>
<sequence>MSFRSVQGRSAQRRFPAARPAFGSLTVSLATGLYLFLVTSRDFWMESWALLGARPGTLVLVTGGFLCLFIVTCVAVSWKRVMKPLFAALLLLAAAAAWFMDEDGVFRPHASVQPLSLAVHMLVFGGLPAALLLWVKVVHRPFFWQLRGNLAIAVPMLAVALAIALTHATKYALIVEEDLKLADGGNAAGASIIRRP</sequence>
<dbReference type="RefSeq" id="WP_244766967.1">
    <property type="nucleotide sequence ID" value="NZ_BSOP01000036.1"/>
</dbReference>